<dbReference type="GO" id="GO:0051225">
    <property type="term" value="P:spindle assembly"/>
    <property type="evidence" value="ECO:0007669"/>
    <property type="project" value="TreeGrafter"/>
</dbReference>
<dbReference type="InterPro" id="IPR042241">
    <property type="entry name" value="GCP_C_sf"/>
</dbReference>
<dbReference type="InterPro" id="IPR007259">
    <property type="entry name" value="GCP"/>
</dbReference>
<dbReference type="EMBL" id="SGPK01000071">
    <property type="protein sequence ID" value="THH09217.1"/>
    <property type="molecule type" value="Genomic_DNA"/>
</dbReference>
<keyword evidence="2 5" id="KW-0963">Cytoplasm</keyword>
<dbReference type="GO" id="GO:0051011">
    <property type="term" value="F:microtubule minus-end binding"/>
    <property type="evidence" value="ECO:0007669"/>
    <property type="project" value="TreeGrafter"/>
</dbReference>
<comment type="caution">
    <text evidence="7">The sequence shown here is derived from an EMBL/GenBank/DDBJ whole genome shotgun (WGS) entry which is preliminary data.</text>
</comment>
<dbReference type="GO" id="GO:0043015">
    <property type="term" value="F:gamma-tubulin binding"/>
    <property type="evidence" value="ECO:0007669"/>
    <property type="project" value="InterPro"/>
</dbReference>
<dbReference type="PANTHER" id="PTHR19302:SF70">
    <property type="entry name" value="GAMMA-TUBULIN COMPLEX COMPONENT 6"/>
    <property type="match status" value="1"/>
</dbReference>
<keyword evidence="8" id="KW-1185">Reference proteome</keyword>
<comment type="similarity">
    <text evidence="1 5">Belongs to the TUBGCP family.</text>
</comment>
<evidence type="ECO:0000259" key="6">
    <source>
        <dbReference type="Pfam" id="PF04130"/>
    </source>
</evidence>
<proteinExistence type="inferred from homology"/>
<dbReference type="GO" id="GO:0000930">
    <property type="term" value="C:gamma-tubulin complex"/>
    <property type="evidence" value="ECO:0007669"/>
    <property type="project" value="TreeGrafter"/>
</dbReference>
<dbReference type="OrthoDB" id="775571at2759"/>
<evidence type="ECO:0000256" key="4">
    <source>
        <dbReference type="ARBA" id="ARBA00023212"/>
    </source>
</evidence>
<organism evidence="7 8">
    <name type="scientific">Phellinidium pouzarii</name>
    <dbReference type="NCBI Taxonomy" id="167371"/>
    <lineage>
        <taxon>Eukaryota</taxon>
        <taxon>Fungi</taxon>
        <taxon>Dikarya</taxon>
        <taxon>Basidiomycota</taxon>
        <taxon>Agaricomycotina</taxon>
        <taxon>Agaricomycetes</taxon>
        <taxon>Hymenochaetales</taxon>
        <taxon>Hymenochaetaceae</taxon>
        <taxon>Phellinidium</taxon>
    </lineage>
</organism>
<dbReference type="GO" id="GO:0051321">
    <property type="term" value="P:meiotic cell cycle"/>
    <property type="evidence" value="ECO:0007669"/>
    <property type="project" value="TreeGrafter"/>
</dbReference>
<reference evidence="7 8" key="1">
    <citation type="submission" date="2019-02" db="EMBL/GenBank/DDBJ databases">
        <title>Genome sequencing of the rare red list fungi Phellinidium pouzarii.</title>
        <authorList>
            <person name="Buettner E."/>
            <person name="Kellner H."/>
        </authorList>
    </citation>
    <scope>NUCLEOTIDE SEQUENCE [LARGE SCALE GENOMIC DNA]</scope>
    <source>
        <strain evidence="7 8">DSM 108285</strain>
    </source>
</reference>
<evidence type="ECO:0000313" key="8">
    <source>
        <dbReference type="Proteomes" id="UP000308199"/>
    </source>
</evidence>
<dbReference type="GO" id="GO:0000922">
    <property type="term" value="C:spindle pole"/>
    <property type="evidence" value="ECO:0007669"/>
    <property type="project" value="InterPro"/>
</dbReference>
<dbReference type="GO" id="GO:0000278">
    <property type="term" value="P:mitotic cell cycle"/>
    <property type="evidence" value="ECO:0007669"/>
    <property type="project" value="TreeGrafter"/>
</dbReference>
<dbReference type="PANTHER" id="PTHR19302">
    <property type="entry name" value="GAMMA TUBULIN COMPLEX PROTEIN"/>
    <property type="match status" value="1"/>
</dbReference>
<dbReference type="GO" id="GO:0007020">
    <property type="term" value="P:microtubule nucleation"/>
    <property type="evidence" value="ECO:0007669"/>
    <property type="project" value="InterPro"/>
</dbReference>
<dbReference type="Gene3D" id="1.20.120.1900">
    <property type="entry name" value="Gamma-tubulin complex, C-terminal domain"/>
    <property type="match status" value="1"/>
</dbReference>
<dbReference type="GO" id="GO:0005874">
    <property type="term" value="C:microtubule"/>
    <property type="evidence" value="ECO:0007669"/>
    <property type="project" value="UniProtKB-KW"/>
</dbReference>
<feature type="domain" description="Gamma tubulin complex component C-terminal" evidence="6">
    <location>
        <begin position="590"/>
        <end position="1018"/>
    </location>
</feature>
<protein>
    <recommendedName>
        <fullName evidence="5">Spindle pole body component</fullName>
    </recommendedName>
</protein>
<sequence length="1027" mass="114878">MDDVFEPLLEPNVQGLPKLKRLSRIWSPFSIPALVDKPQNPIIRTLQVEHNYDKFKPLRALPDELVIISGDIASEKLINKEHVDIWEKLWTGSGGEASAYKNQIVSWDTLRSTYRHPTTPSPFVTEQAPHIVAAARHRAQPRLLRLDEKLVYLSTSELLDCLNSTLIGCSSILHIWDPTSERFILALENGESLRIVLDGMDDTVSESYITRFIRFGTILRRLEVVVLHLRRTTRGTNSTVFGFSHALSSALIWVRNGVSSSLARIRACRSSRICDIWISLQEFEGVISVLASLCLRDVHLSPKSYEPIPHLPQKLLSHLYDNLLFYLERQAPRNVLAILSYILTAASRPYFQSVAQSVGLEGLEETLNKARRKAHKPRDDVTAALFGDEDDEVNDDMEFEFDNDGNEGGDADGFPSFMSEEFRDAIIRSRRSIRILSSPELDGGQLVGLPAFRKLEWVWTDKEVTALAFSPHFVEPMLNNPRLDDCAIDSSHIHLESENSVRKYKPELARLAVFDMEPGYLVSDNFLSSTSTHVQDLPSFIKTYPTCLPANAPTLPLLAAQVLQPVRAQAAALGQAALRIFLTPGSPLHLRAHLVFMRAYLLLAAPAFKARLSAALFSDADVDGDDAEENNMAITIRTRDRNSNWREVHGREDNAKQLDKHGRGQPWAVGLAFGLTDRAQWPPGGSDLSFYLRRVIMDSLEYVRAAETVFDVEDAHSTEELGTDEFWDEAESRLGFAIRDLPVGKGRDKWLDPTLIEALDFLYMDYKPPRPLRCLITSDILSKYQRVFAFLLRLLRVEHAVRLLYRLARPSSSCIFRDNPSAQNILTHFRFSAQSFVSGLSAYVADTAVRGNIDAFLARLSAAESVSLSSYSISESESDSNATTSAAHGPFADVYALMQRHSRVLDDVLAACLLRSAQRAVGDVLRTCLEVVLEFGVLIGNVHKGMVEEAPAAARLKVLYDKFHGKLKLLLKALRNISERDSKGFAMEGLSQFSDNKEGRLPSAPGGMEALSDLLLRLSDTGINKNM</sequence>
<dbReference type="Pfam" id="PF04130">
    <property type="entry name" value="GCP_C_terminal"/>
    <property type="match status" value="1"/>
</dbReference>
<keyword evidence="3 5" id="KW-0493">Microtubule</keyword>
<dbReference type="InterPro" id="IPR040457">
    <property type="entry name" value="GCP_C"/>
</dbReference>
<gene>
    <name evidence="7" type="ORF">EW145_g2175</name>
</gene>
<evidence type="ECO:0000256" key="1">
    <source>
        <dbReference type="ARBA" id="ARBA00010337"/>
    </source>
</evidence>
<dbReference type="GO" id="GO:0005816">
    <property type="term" value="C:spindle pole body"/>
    <property type="evidence" value="ECO:0007669"/>
    <property type="project" value="UniProtKB-ARBA"/>
</dbReference>
<evidence type="ECO:0000256" key="2">
    <source>
        <dbReference type="ARBA" id="ARBA00022490"/>
    </source>
</evidence>
<comment type="subcellular location">
    <subcellularLocation>
        <location evidence="5">Cytoplasm</location>
        <location evidence="5">Cytoskeleton</location>
        <location evidence="5">Microtubule organizing center</location>
    </subcellularLocation>
</comment>
<keyword evidence="4 5" id="KW-0206">Cytoskeleton</keyword>
<evidence type="ECO:0000313" key="7">
    <source>
        <dbReference type="EMBL" id="THH09217.1"/>
    </source>
</evidence>
<dbReference type="Proteomes" id="UP000308199">
    <property type="component" value="Unassembled WGS sequence"/>
</dbReference>
<name>A0A4S4LCC9_9AGAM</name>
<evidence type="ECO:0000256" key="3">
    <source>
        <dbReference type="ARBA" id="ARBA00022701"/>
    </source>
</evidence>
<dbReference type="GO" id="GO:0031122">
    <property type="term" value="P:cytoplasmic microtubule organization"/>
    <property type="evidence" value="ECO:0007669"/>
    <property type="project" value="TreeGrafter"/>
</dbReference>
<evidence type="ECO:0000256" key="5">
    <source>
        <dbReference type="RuleBase" id="RU363050"/>
    </source>
</evidence>
<dbReference type="AlphaFoldDB" id="A0A4S4LCC9"/>
<accession>A0A4S4LCC9</accession>